<feature type="transmembrane region" description="Helical" evidence="1">
    <location>
        <begin position="96"/>
        <end position="116"/>
    </location>
</feature>
<keyword evidence="1" id="KW-0472">Membrane</keyword>
<keyword evidence="1" id="KW-1133">Transmembrane helix</keyword>
<evidence type="ECO:0000313" key="3">
    <source>
        <dbReference type="Proteomes" id="UP000182508"/>
    </source>
</evidence>
<evidence type="ECO:0008006" key="4">
    <source>
        <dbReference type="Google" id="ProtNLM"/>
    </source>
</evidence>
<name>A0A1G6BF45_9STRE</name>
<dbReference type="CDD" id="cd21809">
    <property type="entry name" value="ABC-2_lan_permease-like"/>
    <property type="match status" value="1"/>
</dbReference>
<dbReference type="Pfam" id="PF12730">
    <property type="entry name" value="ABC2_membrane_4"/>
    <property type="match status" value="1"/>
</dbReference>
<dbReference type="EMBL" id="FMXP01000011">
    <property type="protein sequence ID" value="SDB19224.1"/>
    <property type="molecule type" value="Genomic_DNA"/>
</dbReference>
<organism evidence="2 3">
    <name type="scientific">Streptococcus henryi</name>
    <dbReference type="NCBI Taxonomy" id="439219"/>
    <lineage>
        <taxon>Bacteria</taxon>
        <taxon>Bacillati</taxon>
        <taxon>Bacillota</taxon>
        <taxon>Bacilli</taxon>
        <taxon>Lactobacillales</taxon>
        <taxon>Streptococcaceae</taxon>
        <taxon>Streptococcus</taxon>
    </lineage>
</organism>
<feature type="transmembrane region" description="Helical" evidence="1">
    <location>
        <begin position="16"/>
        <end position="33"/>
    </location>
</feature>
<gene>
    <name evidence="2" type="ORF">SAMN02910293_00989</name>
</gene>
<sequence>MTLFKVEVLKLRRARLWLPLLIMPLLSILYGSLNYAGNQGILQKEWLSLWTQVYLFYGLFFFPCIVGIVCAYIWYGEHKHHNVKLLLTSAYSLRKIIWAKMLVAFVLVMLSQVYFLGLYSLSGLFFHFKMAFPLELIFWALVASCFSIGLVAIQSYLSLVVKSFAPPIALSMLVGILGFLLSVQNIIPELSYVLASSKLSSLMNQTNTTHLALPLSMWIRFIIYTTAIVTISLFLQKKHLKDLMK</sequence>
<dbReference type="STRING" id="439219.SAMN02910293_00989"/>
<accession>A0A1G6BF45</accession>
<keyword evidence="3" id="KW-1185">Reference proteome</keyword>
<proteinExistence type="predicted"/>
<dbReference type="AlphaFoldDB" id="A0A1G6BF45"/>
<feature type="transmembrane region" description="Helical" evidence="1">
    <location>
        <begin position="136"/>
        <end position="157"/>
    </location>
</feature>
<reference evidence="2 3" key="1">
    <citation type="submission" date="2016-10" db="EMBL/GenBank/DDBJ databases">
        <authorList>
            <person name="de Groot N.N."/>
        </authorList>
    </citation>
    <scope>NUCLEOTIDE SEQUENCE [LARGE SCALE GENOMIC DNA]</scope>
    <source>
        <strain evidence="2 3">A-4</strain>
    </source>
</reference>
<dbReference type="RefSeq" id="WP_074485888.1">
    <property type="nucleotide sequence ID" value="NZ_FMXP01000011.1"/>
</dbReference>
<keyword evidence="1" id="KW-0812">Transmembrane</keyword>
<evidence type="ECO:0000256" key="1">
    <source>
        <dbReference type="SAM" id="Phobius"/>
    </source>
</evidence>
<dbReference type="Proteomes" id="UP000182508">
    <property type="component" value="Unassembled WGS sequence"/>
</dbReference>
<feature type="transmembrane region" description="Helical" evidence="1">
    <location>
        <begin position="215"/>
        <end position="235"/>
    </location>
</feature>
<protein>
    <recommendedName>
        <fullName evidence="4">ABC-2 type transport system permease protein</fullName>
    </recommendedName>
</protein>
<dbReference type="eggNOG" id="COG4200">
    <property type="taxonomic scope" value="Bacteria"/>
</dbReference>
<evidence type="ECO:0000313" key="2">
    <source>
        <dbReference type="EMBL" id="SDB19224.1"/>
    </source>
</evidence>
<feature type="transmembrane region" description="Helical" evidence="1">
    <location>
        <begin position="169"/>
        <end position="195"/>
    </location>
</feature>
<feature type="transmembrane region" description="Helical" evidence="1">
    <location>
        <begin position="53"/>
        <end position="75"/>
    </location>
</feature>